<gene>
    <name evidence="2" type="ORF">BJ322DRAFT_1055302</name>
</gene>
<protein>
    <submittedName>
        <fullName evidence="2">Uncharacterized protein</fullName>
    </submittedName>
</protein>
<feature type="compositionally biased region" description="Basic and acidic residues" evidence="1">
    <location>
        <begin position="24"/>
        <end position="44"/>
    </location>
</feature>
<reference evidence="2" key="1">
    <citation type="journal article" date="2020" name="Nat. Commun.">
        <title>Large-scale genome sequencing of mycorrhizal fungi provides insights into the early evolution of symbiotic traits.</title>
        <authorList>
            <person name="Miyauchi S."/>
            <person name="Kiss E."/>
            <person name="Kuo A."/>
            <person name="Drula E."/>
            <person name="Kohler A."/>
            <person name="Sanchez-Garcia M."/>
            <person name="Morin E."/>
            <person name="Andreopoulos B."/>
            <person name="Barry K.W."/>
            <person name="Bonito G."/>
            <person name="Buee M."/>
            <person name="Carver A."/>
            <person name="Chen C."/>
            <person name="Cichocki N."/>
            <person name="Clum A."/>
            <person name="Culley D."/>
            <person name="Crous P.W."/>
            <person name="Fauchery L."/>
            <person name="Girlanda M."/>
            <person name="Hayes R.D."/>
            <person name="Keri Z."/>
            <person name="LaButti K."/>
            <person name="Lipzen A."/>
            <person name="Lombard V."/>
            <person name="Magnuson J."/>
            <person name="Maillard F."/>
            <person name="Murat C."/>
            <person name="Nolan M."/>
            <person name="Ohm R.A."/>
            <person name="Pangilinan J."/>
            <person name="Pereira M.F."/>
            <person name="Perotto S."/>
            <person name="Peter M."/>
            <person name="Pfister S."/>
            <person name="Riley R."/>
            <person name="Sitrit Y."/>
            <person name="Stielow J.B."/>
            <person name="Szollosi G."/>
            <person name="Zifcakova L."/>
            <person name="Stursova M."/>
            <person name="Spatafora J.W."/>
            <person name="Tedersoo L."/>
            <person name="Vaario L.M."/>
            <person name="Yamada A."/>
            <person name="Yan M."/>
            <person name="Wang P."/>
            <person name="Xu J."/>
            <person name="Bruns T."/>
            <person name="Baldrian P."/>
            <person name="Vilgalys R."/>
            <person name="Dunand C."/>
            <person name="Henrissat B."/>
            <person name="Grigoriev I.V."/>
            <person name="Hibbett D."/>
            <person name="Nagy L.G."/>
            <person name="Martin F.M."/>
        </authorList>
    </citation>
    <scope>NUCLEOTIDE SEQUENCE</scope>
    <source>
        <strain evidence="2">UH-Tt-Lm1</strain>
    </source>
</reference>
<feature type="compositionally biased region" description="Low complexity" evidence="1">
    <location>
        <begin position="140"/>
        <end position="156"/>
    </location>
</feature>
<feature type="compositionally biased region" description="Basic and acidic residues" evidence="1">
    <location>
        <begin position="451"/>
        <end position="460"/>
    </location>
</feature>
<feature type="region of interest" description="Disordered" evidence="1">
    <location>
        <begin position="633"/>
        <end position="652"/>
    </location>
</feature>
<dbReference type="EMBL" id="WIUZ02000005">
    <property type="protein sequence ID" value="KAF9787457.1"/>
    <property type="molecule type" value="Genomic_DNA"/>
</dbReference>
<evidence type="ECO:0000256" key="1">
    <source>
        <dbReference type="SAM" id="MobiDB-lite"/>
    </source>
</evidence>
<feature type="region of interest" description="Disordered" evidence="1">
    <location>
        <begin position="1"/>
        <end position="162"/>
    </location>
</feature>
<feature type="compositionally biased region" description="Polar residues" evidence="1">
    <location>
        <begin position="45"/>
        <end position="59"/>
    </location>
</feature>
<name>A0A9P6HI44_9AGAM</name>
<evidence type="ECO:0000313" key="3">
    <source>
        <dbReference type="Proteomes" id="UP000736335"/>
    </source>
</evidence>
<reference evidence="2" key="2">
    <citation type="submission" date="2020-11" db="EMBL/GenBank/DDBJ databases">
        <authorList>
            <consortium name="DOE Joint Genome Institute"/>
            <person name="Kuo A."/>
            <person name="Miyauchi S."/>
            <person name="Kiss E."/>
            <person name="Drula E."/>
            <person name="Kohler A."/>
            <person name="Sanchez-Garcia M."/>
            <person name="Andreopoulos B."/>
            <person name="Barry K.W."/>
            <person name="Bonito G."/>
            <person name="Buee M."/>
            <person name="Carver A."/>
            <person name="Chen C."/>
            <person name="Cichocki N."/>
            <person name="Clum A."/>
            <person name="Culley D."/>
            <person name="Crous P.W."/>
            <person name="Fauchery L."/>
            <person name="Girlanda M."/>
            <person name="Hayes R."/>
            <person name="Keri Z."/>
            <person name="Labutti K."/>
            <person name="Lipzen A."/>
            <person name="Lombard V."/>
            <person name="Magnuson J."/>
            <person name="Maillard F."/>
            <person name="Morin E."/>
            <person name="Murat C."/>
            <person name="Nolan M."/>
            <person name="Ohm R."/>
            <person name="Pangilinan J."/>
            <person name="Pereira M."/>
            <person name="Perotto S."/>
            <person name="Peter M."/>
            <person name="Riley R."/>
            <person name="Sitrit Y."/>
            <person name="Stielow B."/>
            <person name="Szollosi G."/>
            <person name="Zifcakova L."/>
            <person name="Stursova M."/>
            <person name="Spatafora J.W."/>
            <person name="Tedersoo L."/>
            <person name="Vaario L.-M."/>
            <person name="Yamada A."/>
            <person name="Yan M."/>
            <person name="Wang P."/>
            <person name="Xu J."/>
            <person name="Bruns T."/>
            <person name="Baldrian P."/>
            <person name="Vilgalys R."/>
            <person name="Henrissat B."/>
            <person name="Grigoriev I.V."/>
            <person name="Hibbett D."/>
            <person name="Nagy L.G."/>
            <person name="Martin F.M."/>
        </authorList>
    </citation>
    <scope>NUCLEOTIDE SEQUENCE</scope>
    <source>
        <strain evidence="2">UH-Tt-Lm1</strain>
    </source>
</reference>
<evidence type="ECO:0000313" key="2">
    <source>
        <dbReference type="EMBL" id="KAF9787457.1"/>
    </source>
</evidence>
<organism evidence="2 3">
    <name type="scientific">Thelephora terrestris</name>
    <dbReference type="NCBI Taxonomy" id="56493"/>
    <lineage>
        <taxon>Eukaryota</taxon>
        <taxon>Fungi</taxon>
        <taxon>Dikarya</taxon>
        <taxon>Basidiomycota</taxon>
        <taxon>Agaricomycotina</taxon>
        <taxon>Agaricomycetes</taxon>
        <taxon>Thelephorales</taxon>
        <taxon>Thelephoraceae</taxon>
        <taxon>Thelephora</taxon>
    </lineage>
</organism>
<feature type="compositionally biased region" description="Basic and acidic residues" evidence="1">
    <location>
        <begin position="60"/>
        <end position="69"/>
    </location>
</feature>
<dbReference type="Proteomes" id="UP000736335">
    <property type="component" value="Unassembled WGS sequence"/>
</dbReference>
<comment type="caution">
    <text evidence="2">The sequence shown here is derived from an EMBL/GenBank/DDBJ whole genome shotgun (WGS) entry which is preliminary data.</text>
</comment>
<feature type="compositionally biased region" description="Basic and acidic residues" evidence="1">
    <location>
        <begin position="80"/>
        <end position="97"/>
    </location>
</feature>
<feature type="compositionally biased region" description="Acidic residues" evidence="1">
    <location>
        <begin position="434"/>
        <end position="447"/>
    </location>
</feature>
<accession>A0A9P6HI44</accession>
<feature type="region of interest" description="Disordered" evidence="1">
    <location>
        <begin position="206"/>
        <end position="229"/>
    </location>
</feature>
<feature type="compositionally biased region" description="Basic and acidic residues" evidence="1">
    <location>
        <begin position="424"/>
        <end position="433"/>
    </location>
</feature>
<sequence>MNITEDATLQDRIEAPISQPPQADRQDDAHDSRRVGDKTDRHEPTSPSTAPAIAQGQSENTREPSKKGCEFSGAAPLEGGEDHDLSHEVSHEEREITGFDTSSIVPHPLTPPSRSEDIHMDSPPPCDPEREELPEDAAQSLPVVSSSALESPPSSEIAQAEGVDEDVKTMEQYAEDLLQDIQKEYLSKTEARAARLSTELEGIIPGDTLASQRDRDKHPRTSPTLISDGAPPLVGARSIIPILDLYHDIASDAMSASAHTPRSTDENLPSSIAWSTSDLDSYEKLLKVDPELDQVTKQALGDLIVHNLKLSHNLDANDVMRRAIKLEVDKHARDFLRLATKLAKRIDMMGEPPESSAEVSEVEPNQLLAQPILPDTAENGYLEYLPPTEVSEVNEEPRPHEEDIQRVPSDAGREPVPLGVSRSGSEDQVRAEPSDEPAGEQELEIEPTSEQVERVDRAECADEDDSQESGLEIPGLWCVRTGKDRTDTIQEHIEVSEVLAARVKKWVKKNGQPEDGPGRGPVIMNLMCLQTSVMQELYASFEDDARPAQDFFTALKALKCTWPTGGKLMIQVKAGEPERTRTWFSHQMVQGKPLDISAVIHPGRVTLQFVQLADLSNYVFLLLALEPGGVSAASTRKLGGTGGEGGTESKSKVDKYLSQLEFSSSSASS</sequence>
<dbReference type="AlphaFoldDB" id="A0A9P6HI44"/>
<feature type="compositionally biased region" description="Basic and acidic residues" evidence="1">
    <location>
        <begin position="395"/>
        <end position="405"/>
    </location>
</feature>
<proteinExistence type="predicted"/>
<feature type="region of interest" description="Disordered" evidence="1">
    <location>
        <begin position="390"/>
        <end position="469"/>
    </location>
</feature>
<dbReference type="OrthoDB" id="432299at2759"/>
<keyword evidence="3" id="KW-1185">Reference proteome</keyword>